<dbReference type="Pfam" id="PF13181">
    <property type="entry name" value="TPR_8"/>
    <property type="match status" value="1"/>
</dbReference>
<feature type="repeat" description="TPR" evidence="3">
    <location>
        <begin position="153"/>
        <end position="186"/>
    </location>
</feature>
<name>A0AAW1YR10_RUBAR</name>
<proteinExistence type="predicted"/>
<dbReference type="Proteomes" id="UP001457282">
    <property type="component" value="Unassembled WGS sequence"/>
</dbReference>
<sequence length="250" mass="28046">MLIEEEEATEEHNVNIPKSSSSSTNNDASDGFETASDGELGPNESDNETQQHLQVQEEQQNLSESDDLALKQKSFEQANEVKLEGNGLFGNGQYEEALSQYELALQLAPDIPSSMELRSICHSNRAICFSKLGKYEDAVKECTKALELNPSYLKALIRRAEAHEKLEHFEEAIADMKKILELDPSNDQARKVIRRLEPLADAKREKMKEEMIGKLKDMGNSLLGRFGMSVDNFKAVKDPNTGSYSISFQR</sequence>
<evidence type="ECO:0008006" key="7">
    <source>
        <dbReference type="Google" id="ProtNLM"/>
    </source>
</evidence>
<evidence type="ECO:0000256" key="2">
    <source>
        <dbReference type="ARBA" id="ARBA00022803"/>
    </source>
</evidence>
<dbReference type="InterPro" id="IPR052769">
    <property type="entry name" value="TPR_domain_protein"/>
</dbReference>
<dbReference type="PROSITE" id="PS50005">
    <property type="entry name" value="TPR"/>
    <property type="match status" value="3"/>
</dbReference>
<evidence type="ECO:0000256" key="3">
    <source>
        <dbReference type="PROSITE-ProRule" id="PRU00339"/>
    </source>
</evidence>
<protein>
    <recommendedName>
        <fullName evidence="7">Tetratricopeptide repeat protein 1</fullName>
    </recommendedName>
</protein>
<reference evidence="5 6" key="1">
    <citation type="journal article" date="2023" name="G3 (Bethesda)">
        <title>A chromosome-length genome assembly and annotation of blackberry (Rubus argutus, cv. 'Hillquist').</title>
        <authorList>
            <person name="Bruna T."/>
            <person name="Aryal R."/>
            <person name="Dudchenko O."/>
            <person name="Sargent D.J."/>
            <person name="Mead D."/>
            <person name="Buti M."/>
            <person name="Cavallini A."/>
            <person name="Hytonen T."/>
            <person name="Andres J."/>
            <person name="Pham M."/>
            <person name="Weisz D."/>
            <person name="Mascagni F."/>
            <person name="Usai G."/>
            <person name="Natali L."/>
            <person name="Bassil N."/>
            <person name="Fernandez G.E."/>
            <person name="Lomsadze A."/>
            <person name="Armour M."/>
            <person name="Olukolu B."/>
            <person name="Poorten T."/>
            <person name="Britton C."/>
            <person name="Davik J."/>
            <person name="Ashrafi H."/>
            <person name="Aiden E.L."/>
            <person name="Borodovsky M."/>
            <person name="Worthington M."/>
        </authorList>
    </citation>
    <scope>NUCLEOTIDE SEQUENCE [LARGE SCALE GENOMIC DNA]</scope>
    <source>
        <strain evidence="5">PI 553951</strain>
    </source>
</reference>
<gene>
    <name evidence="5" type="ORF">M0R45_006422</name>
</gene>
<dbReference type="Gene3D" id="1.25.40.10">
    <property type="entry name" value="Tetratricopeptide repeat domain"/>
    <property type="match status" value="1"/>
</dbReference>
<evidence type="ECO:0000256" key="1">
    <source>
        <dbReference type="ARBA" id="ARBA00022737"/>
    </source>
</evidence>
<keyword evidence="2 3" id="KW-0802">TPR repeat</keyword>
<dbReference type="SUPFAM" id="SSF48452">
    <property type="entry name" value="TPR-like"/>
    <property type="match status" value="1"/>
</dbReference>
<evidence type="ECO:0000313" key="6">
    <source>
        <dbReference type="Proteomes" id="UP001457282"/>
    </source>
</evidence>
<dbReference type="EMBL" id="JBEDUW010000001">
    <property type="protein sequence ID" value="KAK9950959.1"/>
    <property type="molecule type" value="Genomic_DNA"/>
</dbReference>
<dbReference type="InterPro" id="IPR011990">
    <property type="entry name" value="TPR-like_helical_dom_sf"/>
</dbReference>
<dbReference type="Pfam" id="PF07719">
    <property type="entry name" value="TPR_2"/>
    <property type="match status" value="1"/>
</dbReference>
<dbReference type="InterPro" id="IPR013105">
    <property type="entry name" value="TPR_2"/>
</dbReference>
<feature type="repeat" description="TPR" evidence="3">
    <location>
        <begin position="119"/>
        <end position="152"/>
    </location>
</feature>
<dbReference type="InterPro" id="IPR019734">
    <property type="entry name" value="TPR_rpt"/>
</dbReference>
<feature type="repeat" description="TPR" evidence="3">
    <location>
        <begin position="78"/>
        <end position="111"/>
    </location>
</feature>
<dbReference type="PANTHER" id="PTHR46014:SF1">
    <property type="entry name" value="TETRATRICOPEPTIDE REPEAT PROTEIN 1"/>
    <property type="match status" value="1"/>
</dbReference>
<accession>A0AAW1YR10</accession>
<dbReference type="Pfam" id="PF00515">
    <property type="entry name" value="TPR_1"/>
    <property type="match status" value="1"/>
</dbReference>
<feature type="compositionally biased region" description="Low complexity" evidence="4">
    <location>
        <begin position="48"/>
        <end position="60"/>
    </location>
</feature>
<keyword evidence="1" id="KW-0677">Repeat</keyword>
<evidence type="ECO:0000256" key="4">
    <source>
        <dbReference type="SAM" id="MobiDB-lite"/>
    </source>
</evidence>
<organism evidence="5 6">
    <name type="scientific">Rubus argutus</name>
    <name type="common">Southern blackberry</name>
    <dbReference type="NCBI Taxonomy" id="59490"/>
    <lineage>
        <taxon>Eukaryota</taxon>
        <taxon>Viridiplantae</taxon>
        <taxon>Streptophyta</taxon>
        <taxon>Embryophyta</taxon>
        <taxon>Tracheophyta</taxon>
        <taxon>Spermatophyta</taxon>
        <taxon>Magnoliopsida</taxon>
        <taxon>eudicotyledons</taxon>
        <taxon>Gunneridae</taxon>
        <taxon>Pentapetalae</taxon>
        <taxon>rosids</taxon>
        <taxon>fabids</taxon>
        <taxon>Rosales</taxon>
        <taxon>Rosaceae</taxon>
        <taxon>Rosoideae</taxon>
        <taxon>Rosoideae incertae sedis</taxon>
        <taxon>Rubus</taxon>
    </lineage>
</organism>
<comment type="caution">
    <text evidence="5">The sequence shown here is derived from an EMBL/GenBank/DDBJ whole genome shotgun (WGS) entry which is preliminary data.</text>
</comment>
<keyword evidence="6" id="KW-1185">Reference proteome</keyword>
<dbReference type="AlphaFoldDB" id="A0AAW1YR10"/>
<dbReference type="PANTHER" id="PTHR46014">
    <property type="entry name" value="TETRATRICOPEPTIDE REPEAT PROTEIN 1"/>
    <property type="match status" value="1"/>
</dbReference>
<feature type="region of interest" description="Disordered" evidence="4">
    <location>
        <begin position="1"/>
        <end position="66"/>
    </location>
</feature>
<dbReference type="SMART" id="SM00028">
    <property type="entry name" value="TPR"/>
    <property type="match status" value="3"/>
</dbReference>
<evidence type="ECO:0000313" key="5">
    <source>
        <dbReference type="EMBL" id="KAK9950959.1"/>
    </source>
</evidence>